<dbReference type="STRING" id="433924.NS331_02820"/>
<dbReference type="PANTHER" id="PTHR42928">
    <property type="entry name" value="TRICARBOXYLATE-BINDING PROTEIN"/>
    <property type="match status" value="1"/>
</dbReference>
<evidence type="ECO:0000256" key="1">
    <source>
        <dbReference type="ARBA" id="ARBA00006987"/>
    </source>
</evidence>
<sequence>MPASSPRPSPWPGLRPQRAGRRLFTLAALAGAVVLGSATAPAAAQPEAWPTKPIRLVVGYAAGGATDVVARLVAVKMGEQLGQPMLVDNRAGANSNLGAEIVARAAPDGYTLYVYTIANTINASLYPRLGYDPVKDFELAGLMAKIPNILVVNPKLPIRSVADYVRYAKSSKEGLTFASSGAGSSIHLSGEMFKMQSGLNMLHVPYKGSAPAITDLMGGQVDSMFDNAPSSLPHVQAGKLRAIAVTSAQRLPQLPDVPTLAEAGYAGFDVQSWFALAAPAGTPRLVIDRLNAALAKVLAAPDVRQRLQDLAATPAGGTPEQARAFAAAEIQRWREVVKASGASAQ</sequence>
<dbReference type="InterPro" id="IPR042100">
    <property type="entry name" value="Bug_dom1"/>
</dbReference>
<reference evidence="3 4" key="1">
    <citation type="submission" date="2018-07" db="EMBL/GenBank/DDBJ databases">
        <title>Genomic Encyclopedia of Type Strains, Phase IV (KMG-IV): sequencing the most valuable type-strain genomes for metagenomic binning, comparative biology and taxonomic classification.</title>
        <authorList>
            <person name="Goeker M."/>
        </authorList>
    </citation>
    <scope>NUCLEOTIDE SEQUENCE [LARGE SCALE GENOMIC DNA]</scope>
    <source>
        <strain evidence="3 4">DSM 21352</strain>
    </source>
</reference>
<dbReference type="AlphaFoldDB" id="A0A370FLD8"/>
<dbReference type="OrthoDB" id="8678477at2"/>
<dbReference type="PIRSF" id="PIRSF017082">
    <property type="entry name" value="YflP"/>
    <property type="match status" value="1"/>
</dbReference>
<accession>A0A370FLD8</accession>
<dbReference type="Gene3D" id="3.40.190.150">
    <property type="entry name" value="Bordetella uptake gene, domain 1"/>
    <property type="match status" value="1"/>
</dbReference>
<feature type="chain" id="PRO_5016794971" evidence="2">
    <location>
        <begin position="43"/>
        <end position="345"/>
    </location>
</feature>
<dbReference type="PANTHER" id="PTHR42928:SF5">
    <property type="entry name" value="BLR1237 PROTEIN"/>
    <property type="match status" value="1"/>
</dbReference>
<proteinExistence type="inferred from homology"/>
<comment type="similarity">
    <text evidence="1">Belongs to the UPF0065 (bug) family.</text>
</comment>
<dbReference type="InterPro" id="IPR005064">
    <property type="entry name" value="BUG"/>
</dbReference>
<organism evidence="3 4">
    <name type="scientific">Pseudacidovorax intermedius</name>
    <dbReference type="NCBI Taxonomy" id="433924"/>
    <lineage>
        <taxon>Bacteria</taxon>
        <taxon>Pseudomonadati</taxon>
        <taxon>Pseudomonadota</taxon>
        <taxon>Betaproteobacteria</taxon>
        <taxon>Burkholderiales</taxon>
        <taxon>Comamonadaceae</taxon>
        <taxon>Pseudacidovorax</taxon>
    </lineage>
</organism>
<keyword evidence="4" id="KW-1185">Reference proteome</keyword>
<gene>
    <name evidence="3" type="ORF">DFR41_101257</name>
</gene>
<feature type="signal peptide" evidence="2">
    <location>
        <begin position="1"/>
        <end position="42"/>
    </location>
</feature>
<name>A0A370FLD8_9BURK</name>
<evidence type="ECO:0000313" key="3">
    <source>
        <dbReference type="EMBL" id="RDI28502.1"/>
    </source>
</evidence>
<dbReference type="SUPFAM" id="SSF53850">
    <property type="entry name" value="Periplasmic binding protein-like II"/>
    <property type="match status" value="1"/>
</dbReference>
<dbReference type="Proteomes" id="UP000255265">
    <property type="component" value="Unassembled WGS sequence"/>
</dbReference>
<dbReference type="Pfam" id="PF03401">
    <property type="entry name" value="TctC"/>
    <property type="match status" value="1"/>
</dbReference>
<keyword evidence="3" id="KW-0675">Receptor</keyword>
<protein>
    <submittedName>
        <fullName evidence="3">Tripartite-type tricarboxylate transporter receptor subunit TctC</fullName>
    </submittedName>
</protein>
<dbReference type="Gene3D" id="3.40.190.10">
    <property type="entry name" value="Periplasmic binding protein-like II"/>
    <property type="match status" value="1"/>
</dbReference>
<dbReference type="CDD" id="cd13578">
    <property type="entry name" value="PBP2_Bug27"/>
    <property type="match status" value="1"/>
</dbReference>
<dbReference type="RefSeq" id="WP_114802137.1">
    <property type="nucleotide sequence ID" value="NZ_QQAV01000001.1"/>
</dbReference>
<keyword evidence="2" id="KW-0732">Signal</keyword>
<evidence type="ECO:0000256" key="2">
    <source>
        <dbReference type="SAM" id="SignalP"/>
    </source>
</evidence>
<dbReference type="EMBL" id="QQAV01000001">
    <property type="protein sequence ID" value="RDI28502.1"/>
    <property type="molecule type" value="Genomic_DNA"/>
</dbReference>
<evidence type="ECO:0000313" key="4">
    <source>
        <dbReference type="Proteomes" id="UP000255265"/>
    </source>
</evidence>
<comment type="caution">
    <text evidence="3">The sequence shown here is derived from an EMBL/GenBank/DDBJ whole genome shotgun (WGS) entry which is preliminary data.</text>
</comment>